<dbReference type="Proteomes" id="UP000784294">
    <property type="component" value="Unassembled WGS sequence"/>
</dbReference>
<evidence type="ECO:0000313" key="2">
    <source>
        <dbReference type="EMBL" id="VEL42167.1"/>
    </source>
</evidence>
<evidence type="ECO:0000313" key="3">
    <source>
        <dbReference type="Proteomes" id="UP000784294"/>
    </source>
</evidence>
<reference evidence="2" key="1">
    <citation type="submission" date="2018-11" db="EMBL/GenBank/DDBJ databases">
        <authorList>
            <consortium name="Pathogen Informatics"/>
        </authorList>
    </citation>
    <scope>NUCLEOTIDE SEQUENCE</scope>
</reference>
<feature type="transmembrane region" description="Helical" evidence="1">
    <location>
        <begin position="85"/>
        <end position="102"/>
    </location>
</feature>
<name>A0A448XQ73_9PLAT</name>
<sequence length="116" mass="13287">MSAKRVWHHDNKMNRFATQSAEHFNANRLFRLLDFRGLAGSQNRSSIAATAFVVIEHLSNWYQKCDGAGRTVPVMSIHRKRHSTWLHWFGSSCSFLFFLGAINNSKKTCPICCQAK</sequence>
<comment type="caution">
    <text evidence="2">The sequence shown here is derived from an EMBL/GenBank/DDBJ whole genome shotgun (WGS) entry which is preliminary data.</text>
</comment>
<dbReference type="AlphaFoldDB" id="A0A448XQ73"/>
<keyword evidence="1" id="KW-0472">Membrane</keyword>
<dbReference type="EMBL" id="CAAALY010272893">
    <property type="protein sequence ID" value="VEL42167.1"/>
    <property type="molecule type" value="Genomic_DNA"/>
</dbReference>
<accession>A0A448XQ73</accession>
<keyword evidence="1" id="KW-0812">Transmembrane</keyword>
<keyword evidence="1" id="KW-1133">Transmembrane helix</keyword>
<gene>
    <name evidence="2" type="ORF">PXEA_LOCUS35607</name>
</gene>
<protein>
    <submittedName>
        <fullName evidence="2">Uncharacterized protein</fullName>
    </submittedName>
</protein>
<evidence type="ECO:0000256" key="1">
    <source>
        <dbReference type="SAM" id="Phobius"/>
    </source>
</evidence>
<proteinExistence type="predicted"/>
<organism evidence="2 3">
    <name type="scientific">Protopolystoma xenopodis</name>
    <dbReference type="NCBI Taxonomy" id="117903"/>
    <lineage>
        <taxon>Eukaryota</taxon>
        <taxon>Metazoa</taxon>
        <taxon>Spiralia</taxon>
        <taxon>Lophotrochozoa</taxon>
        <taxon>Platyhelminthes</taxon>
        <taxon>Monogenea</taxon>
        <taxon>Polyopisthocotylea</taxon>
        <taxon>Polystomatidea</taxon>
        <taxon>Polystomatidae</taxon>
        <taxon>Protopolystoma</taxon>
    </lineage>
</organism>
<keyword evidence="3" id="KW-1185">Reference proteome</keyword>